<organism evidence="1 2">
    <name type="scientific">Palleronia abyssalis</name>
    <dbReference type="NCBI Taxonomy" id="1501240"/>
    <lineage>
        <taxon>Bacteria</taxon>
        <taxon>Pseudomonadati</taxon>
        <taxon>Pseudomonadota</taxon>
        <taxon>Alphaproteobacteria</taxon>
        <taxon>Rhodobacterales</taxon>
        <taxon>Roseobacteraceae</taxon>
        <taxon>Palleronia</taxon>
    </lineage>
</organism>
<name>A0A2R8BQ51_9RHOB</name>
<dbReference type="EMBL" id="ONZF01000001">
    <property type="protein sequence ID" value="SPJ22216.1"/>
    <property type="molecule type" value="Genomic_DNA"/>
</dbReference>
<accession>A0A2R8BQ51</accession>
<dbReference type="RefSeq" id="WP_108892134.1">
    <property type="nucleotide sequence ID" value="NZ_ONZF01000001.1"/>
</dbReference>
<gene>
    <name evidence="1" type="ORF">PAA8504_00003</name>
</gene>
<sequence>MVTHPIDAELAGATRRFDLGNRNGSIVLQRERAGDVRGNGELTRLGDGFTGQNLRGQAGHIEKRLEPIEAELAVETREPQVDQTRCLGCRAKAEIVSPDRDLVLHDPTVQHPLAILDPVHVEAAVQIDLANMAALGSEQKILQKTTRR</sequence>
<dbReference type="Proteomes" id="UP000244912">
    <property type="component" value="Unassembled WGS sequence"/>
</dbReference>
<dbReference type="AlphaFoldDB" id="A0A2R8BQ51"/>
<protein>
    <submittedName>
        <fullName evidence="1">Uncharacterized protein</fullName>
    </submittedName>
</protein>
<proteinExistence type="predicted"/>
<evidence type="ECO:0000313" key="2">
    <source>
        <dbReference type="Proteomes" id="UP000244912"/>
    </source>
</evidence>
<reference evidence="1 2" key="1">
    <citation type="submission" date="2018-03" db="EMBL/GenBank/DDBJ databases">
        <authorList>
            <person name="Keele B.F."/>
        </authorList>
    </citation>
    <scope>NUCLEOTIDE SEQUENCE [LARGE SCALE GENOMIC DNA]</scope>
    <source>
        <strain evidence="1 2">CECT 8504</strain>
    </source>
</reference>
<evidence type="ECO:0000313" key="1">
    <source>
        <dbReference type="EMBL" id="SPJ22216.1"/>
    </source>
</evidence>
<keyword evidence="2" id="KW-1185">Reference proteome</keyword>